<feature type="transmembrane region" description="Helical" evidence="1">
    <location>
        <begin position="206"/>
        <end position="226"/>
    </location>
</feature>
<feature type="transmembrane region" description="Helical" evidence="1">
    <location>
        <begin position="86"/>
        <end position="105"/>
    </location>
</feature>
<feature type="transmembrane region" description="Helical" evidence="1">
    <location>
        <begin position="161"/>
        <end position="186"/>
    </location>
</feature>
<dbReference type="RefSeq" id="WP_091280186.1">
    <property type="nucleotide sequence ID" value="NZ_FMCW01000013.1"/>
</dbReference>
<evidence type="ECO:0000313" key="3">
    <source>
        <dbReference type="Proteomes" id="UP000199375"/>
    </source>
</evidence>
<keyword evidence="1" id="KW-0472">Membrane</keyword>
<proteinExistence type="predicted"/>
<gene>
    <name evidence="2" type="ORF">GA0070558_113182</name>
</gene>
<feature type="transmembrane region" description="Helical" evidence="1">
    <location>
        <begin position="54"/>
        <end position="74"/>
    </location>
</feature>
<feature type="transmembrane region" description="Helical" evidence="1">
    <location>
        <begin position="238"/>
        <end position="256"/>
    </location>
</feature>
<accession>A0A1C4W7B4</accession>
<keyword evidence="1" id="KW-0812">Transmembrane</keyword>
<dbReference type="Proteomes" id="UP000199375">
    <property type="component" value="Unassembled WGS sequence"/>
</dbReference>
<evidence type="ECO:0000313" key="2">
    <source>
        <dbReference type="EMBL" id="SCE92085.1"/>
    </source>
</evidence>
<sequence>MTTLAGPAARPVGALRATGPVTTGKPVDNNVLAVILVTSLSLTLMACLPDLRHWFMVPTTLTGVLIGAEALRWFRRGVDVFDPRACAGLIGLQFLYLAPILNVALDEWVTGVYNQPVWRDALGMLGILNAVGTALYRVVLALPRRPRQRHRRAPSMHLPTFYAAGLALAVVSTAAMGYEIAIFGGIDGFVATMADQANRVKDMTGLGPLIVLSEAFPYVLFTLALVRWRKTFARRTVLLVLLVLALTVTQFFIGGLKGSRSSTLWPLLLALVLINVTVRRVPRKVLAGVAVLAFAFIYLYAFYKLGGTKALDEIRRAGTVQGAVSDTGRDMPMLLTADLGRADIQSVILQRYLDGQFEPVLGATYANAWFMFLPDGLFPDVPASKVDVGSRILYNPLYSAGEGSSSKIYGTAGEGIINFGLVGGVLSFVAFGLAVRAVQGYYTAAVDAPELTPKLVAPVVWVLVTTQSSDLDNILFCLVKYSMPTLLLVWLACRFGRRHRTRVRPLSAVP</sequence>
<keyword evidence="1" id="KW-1133">Transmembrane helix</keyword>
<dbReference type="AlphaFoldDB" id="A0A1C4W7B4"/>
<dbReference type="EMBL" id="FMCW01000013">
    <property type="protein sequence ID" value="SCE92085.1"/>
    <property type="molecule type" value="Genomic_DNA"/>
</dbReference>
<evidence type="ECO:0000256" key="1">
    <source>
        <dbReference type="SAM" id="Phobius"/>
    </source>
</evidence>
<protein>
    <recommendedName>
        <fullName evidence="4">Oligosaccharide repeat unit polymerase</fullName>
    </recommendedName>
</protein>
<organism evidence="2 3">
    <name type="scientific">Micromonospora haikouensis</name>
    <dbReference type="NCBI Taxonomy" id="686309"/>
    <lineage>
        <taxon>Bacteria</taxon>
        <taxon>Bacillati</taxon>
        <taxon>Actinomycetota</taxon>
        <taxon>Actinomycetes</taxon>
        <taxon>Micromonosporales</taxon>
        <taxon>Micromonosporaceae</taxon>
        <taxon>Micromonospora</taxon>
    </lineage>
</organism>
<evidence type="ECO:0008006" key="4">
    <source>
        <dbReference type="Google" id="ProtNLM"/>
    </source>
</evidence>
<feature type="transmembrane region" description="Helical" evidence="1">
    <location>
        <begin position="473"/>
        <end position="493"/>
    </location>
</feature>
<feature type="transmembrane region" description="Helical" evidence="1">
    <location>
        <begin position="285"/>
        <end position="303"/>
    </location>
</feature>
<reference evidence="2 3" key="1">
    <citation type="submission" date="2016-06" db="EMBL/GenBank/DDBJ databases">
        <authorList>
            <person name="Kjaerup R.B."/>
            <person name="Dalgaard T.S."/>
            <person name="Juul-Madsen H.R."/>
        </authorList>
    </citation>
    <scope>NUCLEOTIDE SEQUENCE [LARGE SCALE GENOMIC DNA]</scope>
    <source>
        <strain evidence="2 3">DSM 45626</strain>
    </source>
</reference>
<name>A0A1C4W7B4_9ACTN</name>
<feature type="transmembrane region" description="Helical" evidence="1">
    <location>
        <begin position="31"/>
        <end position="48"/>
    </location>
</feature>
<feature type="transmembrane region" description="Helical" evidence="1">
    <location>
        <begin position="117"/>
        <end position="140"/>
    </location>
</feature>